<dbReference type="RefSeq" id="WP_048449995.1">
    <property type="nucleotide sequence ID" value="NZ_JBNNPJ010000072.1"/>
</dbReference>
<dbReference type="Proteomes" id="UP000036449">
    <property type="component" value="Unassembled WGS sequence"/>
</dbReference>
<dbReference type="PATRIC" id="fig|1187852.3.peg.4554"/>
<dbReference type="Gene3D" id="3.40.50.720">
    <property type="entry name" value="NAD(P)-binding Rossmann-like Domain"/>
    <property type="match status" value="1"/>
</dbReference>
<name>A0A0J6VX20_9HYPH</name>
<comment type="caution">
    <text evidence="2">The sequence shown here is derived from an EMBL/GenBank/DDBJ whole genome shotgun (WGS) entry which is preliminary data.</text>
</comment>
<evidence type="ECO:0000313" key="3">
    <source>
        <dbReference type="Proteomes" id="UP000036449"/>
    </source>
</evidence>
<accession>A0A0J6VX20</accession>
<sequence length="255" mass="26604">MADRPLFGEGAAFVIGGSGGVGQAICQALAEAGTNVALTYRSNEEKARGVVRAIEGQGRRASALPLDLTDRAGTAAAVARVAAEFEGIHSLVLATGADISMSYTAEIDPDEWDRTIAGDLTGSFNVLRAAIPHLRAARGAVVAITSAGLVRHPPKDILSVVPKAGIEALMRGIAREEGRWGVRANAIALGVIDTGLFHRLEQRLSPDFVEAMRRNTALRRFGTAAEVADLAVFLASARSGFITGQSIALDGGYSV</sequence>
<evidence type="ECO:0008006" key="4">
    <source>
        <dbReference type="Google" id="ProtNLM"/>
    </source>
</evidence>
<dbReference type="AlphaFoldDB" id="A0A0J6VX20"/>
<dbReference type="CDD" id="cd05233">
    <property type="entry name" value="SDR_c"/>
    <property type="match status" value="1"/>
</dbReference>
<dbReference type="EMBL" id="LABZ01000034">
    <property type="protein sequence ID" value="KMO43871.1"/>
    <property type="molecule type" value="Genomic_DNA"/>
</dbReference>
<organism evidence="2 3">
    <name type="scientific">Methylobacterium tarhaniae</name>
    <dbReference type="NCBI Taxonomy" id="1187852"/>
    <lineage>
        <taxon>Bacteria</taxon>
        <taxon>Pseudomonadati</taxon>
        <taxon>Pseudomonadota</taxon>
        <taxon>Alphaproteobacteria</taxon>
        <taxon>Hyphomicrobiales</taxon>
        <taxon>Methylobacteriaceae</taxon>
        <taxon>Methylobacterium</taxon>
    </lineage>
</organism>
<dbReference type="PANTHER" id="PTHR42879">
    <property type="entry name" value="3-OXOACYL-(ACYL-CARRIER-PROTEIN) REDUCTASE"/>
    <property type="match status" value="1"/>
</dbReference>
<gene>
    <name evidence="2" type="ORF">VQ03_06175</name>
</gene>
<dbReference type="OrthoDB" id="9804774at2"/>
<evidence type="ECO:0000256" key="1">
    <source>
        <dbReference type="ARBA" id="ARBA00006484"/>
    </source>
</evidence>
<dbReference type="InterPro" id="IPR036291">
    <property type="entry name" value="NAD(P)-bd_dom_sf"/>
</dbReference>
<proteinExistence type="inferred from homology"/>
<dbReference type="InterPro" id="IPR050259">
    <property type="entry name" value="SDR"/>
</dbReference>
<protein>
    <recommendedName>
        <fullName evidence="4">Oxidoreductase</fullName>
    </recommendedName>
</protein>
<reference evidence="2 3" key="1">
    <citation type="submission" date="2015-03" db="EMBL/GenBank/DDBJ databases">
        <title>Genome sequencing of Methylobacterium tarhaniae DSM 25844.</title>
        <authorList>
            <person name="Chaudhry V."/>
            <person name="Patil P.B."/>
        </authorList>
    </citation>
    <scope>NUCLEOTIDE SEQUENCE [LARGE SCALE GENOMIC DNA]</scope>
    <source>
        <strain evidence="2 3">DSM 25844</strain>
    </source>
</reference>
<dbReference type="SUPFAM" id="SSF51735">
    <property type="entry name" value="NAD(P)-binding Rossmann-fold domains"/>
    <property type="match status" value="1"/>
</dbReference>
<dbReference type="InterPro" id="IPR002347">
    <property type="entry name" value="SDR_fam"/>
</dbReference>
<keyword evidence="3" id="KW-1185">Reference proteome</keyword>
<dbReference type="Pfam" id="PF13561">
    <property type="entry name" value="adh_short_C2"/>
    <property type="match status" value="1"/>
</dbReference>
<comment type="similarity">
    <text evidence="1">Belongs to the short-chain dehydrogenases/reductases (SDR) family.</text>
</comment>
<dbReference type="PRINTS" id="PR00081">
    <property type="entry name" value="GDHRDH"/>
</dbReference>
<evidence type="ECO:0000313" key="2">
    <source>
        <dbReference type="EMBL" id="KMO43871.1"/>
    </source>
</evidence>